<evidence type="ECO:0000313" key="23">
    <source>
        <dbReference type="Proteomes" id="UP000053695"/>
    </source>
</evidence>
<evidence type="ECO:0000256" key="17">
    <source>
        <dbReference type="ARBA" id="ARBA00023102"/>
    </source>
</evidence>
<name>N6V212_9EURY</name>
<reference evidence="22 23" key="1">
    <citation type="journal article" date="2013" name="Genome Announc.">
        <title>Draft Genome Sequence of a Highly Flagellated, Fast-Swimming Archaeon, Methanocaldococcus villosus Strain KIN24-T80 (DSM 22612).</title>
        <authorList>
            <person name="Thennarasu S."/>
            <person name="Polireddy D."/>
            <person name="Antony A."/>
            <person name="Yada M.R."/>
            <person name="Algarawi S."/>
            <person name="Sivakumar N."/>
        </authorList>
    </citation>
    <scope>NUCLEOTIDE SEQUENCE [LARGE SCALE GENOMIC DNA]</scope>
    <source>
        <strain evidence="22 23">KIN24-T80</strain>
    </source>
</reference>
<keyword evidence="9 19" id="KW-0963">Cytoplasm</keyword>
<dbReference type="SUPFAM" id="SSF53850">
    <property type="entry name" value="Periplasmic binding protein-like II"/>
    <property type="match status" value="1"/>
</dbReference>
<evidence type="ECO:0000256" key="11">
    <source>
        <dbReference type="ARBA" id="ARBA00022676"/>
    </source>
</evidence>
<keyword evidence="17 19" id="KW-0368">Histidine biosynthesis</keyword>
<evidence type="ECO:0000313" key="22">
    <source>
        <dbReference type="EMBL" id="ENN96323.1"/>
    </source>
</evidence>
<dbReference type="SUPFAM" id="SSF54913">
    <property type="entry name" value="GlnB-like"/>
    <property type="match status" value="1"/>
</dbReference>
<dbReference type="FunFam" id="3.30.70.120:FF:000002">
    <property type="entry name" value="ATP phosphoribosyltransferase"/>
    <property type="match status" value="1"/>
</dbReference>
<comment type="cofactor">
    <cofactor evidence="2 19">
        <name>Mg(2+)</name>
        <dbReference type="ChEBI" id="CHEBI:18420"/>
    </cofactor>
</comment>
<evidence type="ECO:0000256" key="18">
    <source>
        <dbReference type="ARBA" id="ARBA00024861"/>
    </source>
</evidence>
<comment type="similarity">
    <text evidence="5 19">Belongs to the ATP phosphoribosyltransferase family. Long subfamily.</text>
</comment>
<dbReference type="NCBIfam" id="TIGR00070">
    <property type="entry name" value="hisG"/>
    <property type="match status" value="1"/>
</dbReference>
<dbReference type="HAMAP" id="MF_00079">
    <property type="entry name" value="HisG_Long"/>
    <property type="match status" value="1"/>
</dbReference>
<comment type="subcellular location">
    <subcellularLocation>
        <location evidence="3 19">Cytoplasm</location>
    </subcellularLocation>
</comment>
<dbReference type="Gene3D" id="3.40.190.10">
    <property type="entry name" value="Periplasmic binding protein-like II"/>
    <property type="match status" value="2"/>
</dbReference>
<dbReference type="PATRIC" id="fig|1069083.5.peg.618"/>
<feature type="domain" description="ATP phosphoribosyltransferase catalytic" evidence="20">
    <location>
        <begin position="50"/>
        <end position="209"/>
    </location>
</feature>
<evidence type="ECO:0000256" key="13">
    <source>
        <dbReference type="ARBA" id="ARBA00022723"/>
    </source>
</evidence>
<dbReference type="GO" id="GO:0005524">
    <property type="term" value="F:ATP binding"/>
    <property type="evidence" value="ECO:0007669"/>
    <property type="project" value="UniProtKB-KW"/>
</dbReference>
<dbReference type="GO" id="GO:0005737">
    <property type="term" value="C:cytoplasm"/>
    <property type="evidence" value="ECO:0007669"/>
    <property type="project" value="UniProtKB-SubCell"/>
</dbReference>
<evidence type="ECO:0000256" key="9">
    <source>
        <dbReference type="ARBA" id="ARBA00022490"/>
    </source>
</evidence>
<dbReference type="NCBIfam" id="TIGR03455">
    <property type="entry name" value="HisG_C-term"/>
    <property type="match status" value="1"/>
</dbReference>
<comment type="caution">
    <text evidence="22">The sequence shown here is derived from an EMBL/GenBank/DDBJ whole genome shotgun (WGS) entry which is preliminary data.</text>
</comment>
<evidence type="ECO:0000256" key="8">
    <source>
        <dbReference type="ARBA" id="ARBA00020998"/>
    </source>
</evidence>
<dbReference type="GO" id="GO:0000105">
    <property type="term" value="P:L-histidine biosynthetic process"/>
    <property type="evidence" value="ECO:0007669"/>
    <property type="project" value="UniProtKB-UniRule"/>
</dbReference>
<feature type="domain" description="Histidine biosynthesis HisG C-terminal" evidence="21">
    <location>
        <begin position="214"/>
        <end position="287"/>
    </location>
</feature>
<evidence type="ECO:0000256" key="7">
    <source>
        <dbReference type="ARBA" id="ARBA00011946"/>
    </source>
</evidence>
<evidence type="ECO:0000256" key="2">
    <source>
        <dbReference type="ARBA" id="ARBA00001946"/>
    </source>
</evidence>
<comment type="function">
    <text evidence="18 19">Catalyzes the condensation of ATP and 5-phosphoribose 1-diphosphate to form N'-(5'-phosphoribosyl)-ATP (PR-ATP). Has a crucial role in the pathway because the rate of histidine biosynthesis seems to be controlled primarily by regulation of HisG enzymatic activity.</text>
</comment>
<dbReference type="InterPro" id="IPR001348">
    <property type="entry name" value="ATP_PRibTrfase_HisG"/>
</dbReference>
<keyword evidence="12 19" id="KW-0808">Transferase</keyword>
<dbReference type="InterPro" id="IPR018198">
    <property type="entry name" value="ATP_PRibTrfase_CS"/>
</dbReference>
<comment type="catalytic activity">
    <reaction evidence="1 19">
        <text>1-(5-phospho-beta-D-ribosyl)-ATP + diphosphate = 5-phospho-alpha-D-ribose 1-diphosphate + ATP</text>
        <dbReference type="Rhea" id="RHEA:18473"/>
        <dbReference type="ChEBI" id="CHEBI:30616"/>
        <dbReference type="ChEBI" id="CHEBI:33019"/>
        <dbReference type="ChEBI" id="CHEBI:58017"/>
        <dbReference type="ChEBI" id="CHEBI:73183"/>
        <dbReference type="EC" id="2.4.2.17"/>
    </reaction>
</comment>
<dbReference type="Proteomes" id="UP000053695">
    <property type="component" value="Unassembled WGS sequence"/>
</dbReference>
<comment type="pathway">
    <text evidence="4 19">Amino-acid biosynthesis; L-histidine biosynthesis; L-histidine from 5-phospho-alpha-D-ribose 1-diphosphate: step 1/9.</text>
</comment>
<dbReference type="EC" id="2.4.2.17" evidence="7 19"/>
<evidence type="ECO:0000256" key="4">
    <source>
        <dbReference type="ARBA" id="ARBA00004667"/>
    </source>
</evidence>
<keyword evidence="13 19" id="KW-0479">Metal-binding</keyword>
<keyword evidence="10 19" id="KW-0028">Amino-acid biosynthesis</keyword>
<dbReference type="Pfam" id="PF08029">
    <property type="entry name" value="HisG_C"/>
    <property type="match status" value="1"/>
</dbReference>
<dbReference type="Pfam" id="PF01634">
    <property type="entry name" value="HisG"/>
    <property type="match status" value="1"/>
</dbReference>
<evidence type="ECO:0000256" key="3">
    <source>
        <dbReference type="ARBA" id="ARBA00004496"/>
    </source>
</evidence>
<protein>
    <recommendedName>
        <fullName evidence="8 19">ATP phosphoribosyltransferase</fullName>
        <shortName evidence="19">ATP-PRT</shortName>
        <shortName evidence="19">ATP-PRTase</shortName>
        <ecNumber evidence="7 19">2.4.2.17</ecNumber>
    </recommendedName>
</protein>
<organism evidence="22 23">
    <name type="scientific">Methanocaldococcus villosus KIN24-T80</name>
    <dbReference type="NCBI Taxonomy" id="1069083"/>
    <lineage>
        <taxon>Archaea</taxon>
        <taxon>Methanobacteriati</taxon>
        <taxon>Methanobacteriota</taxon>
        <taxon>Methanomada group</taxon>
        <taxon>Methanococci</taxon>
        <taxon>Methanococcales</taxon>
        <taxon>Methanocaldococcaceae</taxon>
        <taxon>Methanocaldococcus</taxon>
    </lineage>
</organism>
<evidence type="ECO:0000256" key="15">
    <source>
        <dbReference type="ARBA" id="ARBA00022840"/>
    </source>
</evidence>
<dbReference type="InterPro" id="IPR024893">
    <property type="entry name" value="ATP_PRibTrfase_HisG_short"/>
</dbReference>
<dbReference type="InterPro" id="IPR013115">
    <property type="entry name" value="HisG_C"/>
</dbReference>
<evidence type="ECO:0000259" key="20">
    <source>
        <dbReference type="Pfam" id="PF01634"/>
    </source>
</evidence>
<comment type="similarity">
    <text evidence="6">Belongs to the ATP phosphoribosyltransferase family. Short subfamily.</text>
</comment>
<dbReference type="GO" id="GO:0003879">
    <property type="term" value="F:ATP phosphoribosyltransferase activity"/>
    <property type="evidence" value="ECO:0007669"/>
    <property type="project" value="UniProtKB-UniRule"/>
</dbReference>
<proteinExistence type="inferred from homology"/>
<dbReference type="PANTHER" id="PTHR21403:SF10">
    <property type="entry name" value="ATP PHOSPHORIBOSYLTRANSFERASE"/>
    <property type="match status" value="1"/>
</dbReference>
<evidence type="ECO:0000256" key="16">
    <source>
        <dbReference type="ARBA" id="ARBA00022842"/>
    </source>
</evidence>
<dbReference type="GO" id="GO:0000287">
    <property type="term" value="F:magnesium ion binding"/>
    <property type="evidence" value="ECO:0007669"/>
    <property type="project" value="UniProtKB-UniRule"/>
</dbReference>
<dbReference type="RefSeq" id="WP_004590788.1">
    <property type="nucleotide sequence ID" value="NZ_APMM01000018.1"/>
</dbReference>
<dbReference type="FunFam" id="3.40.190.10:FF:000082">
    <property type="entry name" value="ATP phosphoribosyltransferase"/>
    <property type="match status" value="1"/>
</dbReference>
<dbReference type="InterPro" id="IPR013820">
    <property type="entry name" value="ATP_PRibTrfase_cat"/>
</dbReference>
<evidence type="ECO:0000256" key="14">
    <source>
        <dbReference type="ARBA" id="ARBA00022741"/>
    </source>
</evidence>
<dbReference type="InterPro" id="IPR015867">
    <property type="entry name" value="N-reg_PII/ATP_PRibTrfase_C"/>
</dbReference>
<dbReference type="UniPathway" id="UPA00031">
    <property type="reaction ID" value="UER00006"/>
</dbReference>
<evidence type="ECO:0000256" key="10">
    <source>
        <dbReference type="ARBA" id="ARBA00022605"/>
    </source>
</evidence>
<dbReference type="HAMAP" id="MF_01018">
    <property type="entry name" value="HisG_Short"/>
    <property type="match status" value="1"/>
</dbReference>
<comment type="activity regulation">
    <text evidence="19">Feedback inhibited by histidine.</text>
</comment>
<dbReference type="Gene3D" id="3.30.70.120">
    <property type="match status" value="1"/>
</dbReference>
<evidence type="ECO:0000256" key="5">
    <source>
        <dbReference type="ARBA" id="ARBA00007955"/>
    </source>
</evidence>
<dbReference type="PANTHER" id="PTHR21403">
    <property type="entry name" value="ATP PHOSPHORIBOSYLTRANSFERASE ATP-PRTASE"/>
    <property type="match status" value="1"/>
</dbReference>
<dbReference type="OrthoDB" id="33116at2157"/>
<evidence type="ECO:0000256" key="6">
    <source>
        <dbReference type="ARBA" id="ARBA00009489"/>
    </source>
</evidence>
<dbReference type="InterPro" id="IPR020621">
    <property type="entry name" value="ATP-PRT_HisG_long"/>
</dbReference>
<gene>
    <name evidence="19 22" type="primary">hisG</name>
    <name evidence="22" type="ORF">J422_03149</name>
</gene>
<dbReference type="EMBL" id="APMM01000018">
    <property type="protein sequence ID" value="ENN96323.1"/>
    <property type="molecule type" value="Genomic_DNA"/>
</dbReference>
<dbReference type="AlphaFoldDB" id="N6V212"/>
<dbReference type="PROSITE" id="PS01316">
    <property type="entry name" value="ATP_P_PHORIBOSYLTR"/>
    <property type="match status" value="1"/>
</dbReference>
<keyword evidence="11 19" id="KW-0328">Glycosyltransferase</keyword>
<evidence type="ECO:0000256" key="1">
    <source>
        <dbReference type="ARBA" id="ARBA00000915"/>
    </source>
</evidence>
<keyword evidence="15 19" id="KW-0067">ATP-binding</keyword>
<keyword evidence="23" id="KW-1185">Reference proteome</keyword>
<evidence type="ECO:0000256" key="19">
    <source>
        <dbReference type="HAMAP-Rule" id="MF_00079"/>
    </source>
</evidence>
<evidence type="ECO:0000259" key="21">
    <source>
        <dbReference type="Pfam" id="PF08029"/>
    </source>
</evidence>
<accession>N6V212</accession>
<dbReference type="STRING" id="1069083.GCA_000371805_00176"/>
<evidence type="ECO:0000256" key="12">
    <source>
        <dbReference type="ARBA" id="ARBA00022679"/>
    </source>
</evidence>
<dbReference type="InterPro" id="IPR011322">
    <property type="entry name" value="N-reg_PII-like_a/b"/>
</dbReference>
<dbReference type="CDD" id="cd13594">
    <property type="entry name" value="PBP2_HisGL4"/>
    <property type="match status" value="1"/>
</dbReference>
<sequence length="289" mass="32185">MKIMFALPNKGRIYEPVMKLLERAGLKITAKSRSLFANTVDENIKVMFARARDIPEFVADGIADIGITGYDLILERGVEDRVEFLLDLNFGYAKLVIAAPEDSGIEKVDDIKDGMKIATEFPNITRKFFEKLNKKVEIIELTGATEIAPFIGVADLISDLTSTGTTLRLNRLKVIEEILTSTTRLIANKNSLNNKYKKEKINKIVLAIKSALYAEKKRLIMMNAPKDKIDEIKKIIPGLAGPTVSEVLSDDNIVAVHAVVDEDEIFNLVPKLHALGARDILIVPIERIL</sequence>
<keyword evidence="14 19" id="KW-0547">Nucleotide-binding</keyword>
<keyword evidence="16 19" id="KW-0460">Magnesium</keyword>